<gene>
    <name evidence="1" type="ORF">MM415B06612_0005</name>
</gene>
<sequence>MKAWIFGPFKELKQGDVETLHIGKGGPNFGEAVEVLPAAVHDAEQAAIAAAEEALIDACETCRYSGDNRRMCESINCRWLKVKDARDELRAAKEAE</sequence>
<reference evidence="1" key="1">
    <citation type="submission" date="2020-03" db="EMBL/GenBank/DDBJ databases">
        <title>The deep terrestrial virosphere.</title>
        <authorList>
            <person name="Holmfeldt K."/>
            <person name="Nilsson E."/>
            <person name="Simone D."/>
            <person name="Lopez-Fernandez M."/>
            <person name="Wu X."/>
            <person name="de Brujin I."/>
            <person name="Lundin D."/>
            <person name="Andersson A."/>
            <person name="Bertilsson S."/>
            <person name="Dopson M."/>
        </authorList>
    </citation>
    <scope>NUCLEOTIDE SEQUENCE</scope>
    <source>
        <strain evidence="1">MM415B06612</strain>
    </source>
</reference>
<organism evidence="1">
    <name type="scientific">viral metagenome</name>
    <dbReference type="NCBI Taxonomy" id="1070528"/>
    <lineage>
        <taxon>unclassified sequences</taxon>
        <taxon>metagenomes</taxon>
        <taxon>organismal metagenomes</taxon>
    </lineage>
</organism>
<dbReference type="AlphaFoldDB" id="A0A6M3LW40"/>
<proteinExistence type="predicted"/>
<evidence type="ECO:0000313" key="1">
    <source>
        <dbReference type="EMBL" id="QJA97151.1"/>
    </source>
</evidence>
<dbReference type="EMBL" id="MT143467">
    <property type="protein sequence ID" value="QJA97151.1"/>
    <property type="molecule type" value="Genomic_DNA"/>
</dbReference>
<name>A0A6M3LW40_9ZZZZ</name>
<accession>A0A6M3LW40</accession>
<protein>
    <submittedName>
        <fullName evidence="1">Uncharacterized protein</fullName>
    </submittedName>
</protein>